<evidence type="ECO:0000256" key="1">
    <source>
        <dbReference type="SAM" id="MobiDB-lite"/>
    </source>
</evidence>
<dbReference type="OrthoDB" id="9801953at2"/>
<dbReference type="InterPro" id="IPR051317">
    <property type="entry name" value="Gfo/Idh/MocA_oxidoreduct"/>
</dbReference>
<dbReference type="Pfam" id="PF22725">
    <property type="entry name" value="GFO_IDH_MocA_C3"/>
    <property type="match status" value="1"/>
</dbReference>
<feature type="region of interest" description="Disordered" evidence="1">
    <location>
        <begin position="291"/>
        <end position="311"/>
    </location>
</feature>
<keyword evidence="5" id="KW-1185">Reference proteome</keyword>
<organism evidence="4 5">
    <name type="scientific">Kushneria indalinina DSM 14324</name>
    <dbReference type="NCBI Taxonomy" id="1122140"/>
    <lineage>
        <taxon>Bacteria</taxon>
        <taxon>Pseudomonadati</taxon>
        <taxon>Pseudomonadota</taxon>
        <taxon>Gammaproteobacteria</taxon>
        <taxon>Oceanospirillales</taxon>
        <taxon>Halomonadaceae</taxon>
        <taxon>Kushneria</taxon>
    </lineage>
</organism>
<sequence>MVPLKLGMVGGGQGAFIGGVHRIAARIDGHWHLVAGALSSDPERATESAGELGLARSYTDYSEMARAEARHPDGIDAVAIVTPNHMHAGPVVAFLRAGIHVICDKPLAATPEQAHEIAAAAGDSTAMFFQTYNYTAYPLIRSARAMVADGQLGRIRVAQVEYAQDWLASEVSNKQADWRTDPAKSGAAGCVGDIGTHAFNLLCHVSGLKCTELAADLSTFVPERRLDDNGHVMLRFDGGAKGMLWSSQVAVGRENALSLRLYGDKGSLEWNQENPNLLRFTPFGAAPRLLTRGGPDQPEEGSHHLRTPPGHPEGYLEGFATLYTQAATRIRDARRGVTSSRNHIPNLQDGLAGMDFITACLDSNARNAAWVKLVPSDGSSMSDP</sequence>
<evidence type="ECO:0000259" key="2">
    <source>
        <dbReference type="Pfam" id="PF01408"/>
    </source>
</evidence>
<evidence type="ECO:0000313" key="5">
    <source>
        <dbReference type="Proteomes" id="UP000256334"/>
    </source>
</evidence>
<gene>
    <name evidence="4" type="ORF">C8D72_0542</name>
</gene>
<dbReference type="InterPro" id="IPR036291">
    <property type="entry name" value="NAD(P)-bd_dom_sf"/>
</dbReference>
<dbReference type="InterPro" id="IPR000683">
    <property type="entry name" value="Gfo/Idh/MocA-like_OxRdtase_N"/>
</dbReference>
<dbReference type="Gene3D" id="3.30.360.10">
    <property type="entry name" value="Dihydrodipicolinate Reductase, domain 2"/>
    <property type="match status" value="1"/>
</dbReference>
<dbReference type="InterPro" id="IPR055170">
    <property type="entry name" value="GFO_IDH_MocA-like_dom"/>
</dbReference>
<dbReference type="Gene3D" id="3.40.50.720">
    <property type="entry name" value="NAD(P)-binding Rossmann-like Domain"/>
    <property type="match status" value="1"/>
</dbReference>
<evidence type="ECO:0000259" key="3">
    <source>
        <dbReference type="Pfam" id="PF22725"/>
    </source>
</evidence>
<dbReference type="SUPFAM" id="SSF55347">
    <property type="entry name" value="Glyceraldehyde-3-phosphate dehydrogenase-like, C-terminal domain"/>
    <property type="match status" value="1"/>
</dbReference>
<accession>A0A3D9E071</accession>
<feature type="domain" description="GFO/IDH/MocA-like oxidoreductase" evidence="3">
    <location>
        <begin position="141"/>
        <end position="269"/>
    </location>
</feature>
<protein>
    <submittedName>
        <fullName evidence="4">Putative dehydrogenase</fullName>
    </submittedName>
</protein>
<dbReference type="EMBL" id="QRDJ01000006">
    <property type="protein sequence ID" value="REC95874.1"/>
    <property type="molecule type" value="Genomic_DNA"/>
</dbReference>
<dbReference type="RefSeq" id="WP_115852843.1">
    <property type="nucleotide sequence ID" value="NZ_QRDJ01000006.1"/>
</dbReference>
<proteinExistence type="predicted"/>
<reference evidence="4 5" key="1">
    <citation type="submission" date="2018-07" db="EMBL/GenBank/DDBJ databases">
        <title>Genomic Encyclopedia of Type Strains, Phase IV (KMG-IV): sequencing the most valuable type-strain genomes for metagenomic binning, comparative biology and taxonomic classification.</title>
        <authorList>
            <person name="Goeker M."/>
        </authorList>
    </citation>
    <scope>NUCLEOTIDE SEQUENCE [LARGE SCALE GENOMIC DNA]</scope>
    <source>
        <strain evidence="4 5">DSM 14324</strain>
    </source>
</reference>
<name>A0A3D9E071_9GAMM</name>
<dbReference type="Proteomes" id="UP000256334">
    <property type="component" value="Unassembled WGS sequence"/>
</dbReference>
<dbReference type="SUPFAM" id="SSF51735">
    <property type="entry name" value="NAD(P)-binding Rossmann-fold domains"/>
    <property type="match status" value="1"/>
</dbReference>
<comment type="caution">
    <text evidence="4">The sequence shown here is derived from an EMBL/GenBank/DDBJ whole genome shotgun (WGS) entry which is preliminary data.</text>
</comment>
<dbReference type="PANTHER" id="PTHR43708:SF3">
    <property type="entry name" value="OXIDOREDUCTASE"/>
    <property type="match status" value="1"/>
</dbReference>
<dbReference type="AlphaFoldDB" id="A0A3D9E071"/>
<evidence type="ECO:0000313" key="4">
    <source>
        <dbReference type="EMBL" id="REC95874.1"/>
    </source>
</evidence>
<dbReference type="Pfam" id="PF01408">
    <property type="entry name" value="GFO_IDH_MocA"/>
    <property type="match status" value="1"/>
</dbReference>
<dbReference type="PANTHER" id="PTHR43708">
    <property type="entry name" value="CONSERVED EXPRESSED OXIDOREDUCTASE (EUROFUNG)"/>
    <property type="match status" value="1"/>
</dbReference>
<feature type="domain" description="Gfo/Idh/MocA-like oxidoreductase N-terminal" evidence="2">
    <location>
        <begin position="5"/>
        <end position="128"/>
    </location>
</feature>
<dbReference type="GO" id="GO:0000166">
    <property type="term" value="F:nucleotide binding"/>
    <property type="evidence" value="ECO:0007669"/>
    <property type="project" value="InterPro"/>
</dbReference>